<comment type="caution">
    <text evidence="1">The sequence shown here is derived from an EMBL/GenBank/DDBJ whole genome shotgun (WGS) entry which is preliminary data.</text>
</comment>
<evidence type="ECO:0000313" key="1">
    <source>
        <dbReference type="EMBL" id="MBK1711517.1"/>
    </source>
</evidence>
<dbReference type="SUPFAM" id="SSF52540">
    <property type="entry name" value="P-loop containing nucleoside triphosphate hydrolases"/>
    <property type="match status" value="1"/>
</dbReference>
<name>A0ABS1DNC1_RUBGE</name>
<dbReference type="Proteomes" id="UP001041814">
    <property type="component" value="Unassembled WGS sequence"/>
</dbReference>
<dbReference type="Gene3D" id="3.40.50.300">
    <property type="entry name" value="P-loop containing nucleotide triphosphate hydrolases"/>
    <property type="match status" value="1"/>
</dbReference>
<accession>A0ABS1DNC1</accession>
<dbReference type="NCBIfam" id="NF041292">
    <property type="entry name" value="StbB"/>
    <property type="match status" value="1"/>
</dbReference>
<gene>
    <name evidence="1" type="ORF">CKO43_01830</name>
</gene>
<evidence type="ECO:0008006" key="3">
    <source>
        <dbReference type="Google" id="ProtNLM"/>
    </source>
</evidence>
<dbReference type="InterPro" id="IPR027417">
    <property type="entry name" value="P-loop_NTPase"/>
</dbReference>
<protein>
    <recommendedName>
        <fullName evidence="3">StbB</fullName>
    </recommendedName>
</protein>
<dbReference type="InterPro" id="IPR047985">
    <property type="entry name" value="StbB-like"/>
</dbReference>
<evidence type="ECO:0000313" key="2">
    <source>
        <dbReference type="Proteomes" id="UP001041814"/>
    </source>
</evidence>
<reference evidence="1" key="1">
    <citation type="submission" date="2017-08" db="EMBL/GenBank/DDBJ databases">
        <authorList>
            <person name="Imhoff J.F."/>
            <person name="Rahn T."/>
            <person name="Kuenzel S."/>
            <person name="Neulinger S.C."/>
        </authorList>
    </citation>
    <scope>NUCLEOTIDE SEQUENCE</scope>
    <source>
        <strain evidence="1">IM 151</strain>
    </source>
</reference>
<keyword evidence="2" id="KW-1185">Reference proteome</keyword>
<reference evidence="1" key="2">
    <citation type="journal article" date="2020" name="Microorganisms">
        <title>Osmotic Adaptation and Compatible Solute Biosynthesis of Phototrophic Bacteria as Revealed from Genome Analyses.</title>
        <authorList>
            <person name="Imhoff J.F."/>
            <person name="Rahn T."/>
            <person name="Kunzel S."/>
            <person name="Keller A."/>
            <person name="Neulinger S.C."/>
        </authorList>
    </citation>
    <scope>NUCLEOTIDE SEQUENCE</scope>
    <source>
        <strain evidence="1">IM 151</strain>
    </source>
</reference>
<dbReference type="RefSeq" id="WP_200225272.1">
    <property type="nucleotide sequence ID" value="NZ_NRRT01000001.1"/>
</dbReference>
<dbReference type="EMBL" id="NRRU01000004">
    <property type="protein sequence ID" value="MBK1711517.1"/>
    <property type="molecule type" value="Genomic_DNA"/>
</dbReference>
<proteinExistence type="predicted"/>
<sequence length="244" mass="26310">MKVAVISFSGNVGKTTIARHLLAPRIPGAQLIAVESINAEDGEAADALRGRQFGQLQEHLQTIDDAIVDIGASNVEDLLALMRRYEGSHEDFDCFVVPTVAAQKPQKDTVTTLVHLAQLGIPPHRLRLVFNMLDDDIKFDEVFDRLLDFLARHPIAVANPACHIGANEVFQLAGGTDLVSLASDTTDYRALIARAADSAERYVIARKLAIRRLAAGVVPRLDACFAALQLGATAPAIAPMARSL</sequence>
<organism evidence="1 2">
    <name type="scientific">Rubrivivax gelatinosus</name>
    <name type="common">Rhodocyclus gelatinosus</name>
    <name type="synonym">Rhodopseudomonas gelatinosa</name>
    <dbReference type="NCBI Taxonomy" id="28068"/>
    <lineage>
        <taxon>Bacteria</taxon>
        <taxon>Pseudomonadati</taxon>
        <taxon>Pseudomonadota</taxon>
        <taxon>Betaproteobacteria</taxon>
        <taxon>Burkholderiales</taxon>
        <taxon>Sphaerotilaceae</taxon>
        <taxon>Rubrivivax</taxon>
    </lineage>
</organism>